<organism evidence="2 3">
    <name type="scientific">Alligator mississippiensis</name>
    <name type="common">American alligator</name>
    <dbReference type="NCBI Taxonomy" id="8496"/>
    <lineage>
        <taxon>Eukaryota</taxon>
        <taxon>Metazoa</taxon>
        <taxon>Chordata</taxon>
        <taxon>Craniata</taxon>
        <taxon>Vertebrata</taxon>
        <taxon>Euteleostomi</taxon>
        <taxon>Archelosauria</taxon>
        <taxon>Archosauria</taxon>
        <taxon>Crocodylia</taxon>
        <taxon>Alligatoridae</taxon>
        <taxon>Alligatorinae</taxon>
        <taxon>Alligator</taxon>
    </lineage>
</organism>
<feature type="region of interest" description="Disordered" evidence="1">
    <location>
        <begin position="30"/>
        <end position="75"/>
    </location>
</feature>
<reference evidence="2 3" key="1">
    <citation type="journal article" date="2012" name="Genome Biol.">
        <title>Sequencing three crocodilian genomes to illuminate the evolution of archosaurs and amniotes.</title>
        <authorList>
            <person name="St John J.A."/>
            <person name="Braun E.L."/>
            <person name="Isberg S.R."/>
            <person name="Miles L.G."/>
            <person name="Chong A.Y."/>
            <person name="Gongora J."/>
            <person name="Dalzell P."/>
            <person name="Moran C."/>
            <person name="Bed'hom B."/>
            <person name="Abzhanov A."/>
            <person name="Burgess S.C."/>
            <person name="Cooksey A.M."/>
            <person name="Castoe T.A."/>
            <person name="Crawford N.G."/>
            <person name="Densmore L.D."/>
            <person name="Drew J.C."/>
            <person name="Edwards S.V."/>
            <person name="Faircloth B.C."/>
            <person name="Fujita M.K."/>
            <person name="Greenwold M.J."/>
            <person name="Hoffmann F.G."/>
            <person name="Howard J.M."/>
            <person name="Iguchi T."/>
            <person name="Janes D.E."/>
            <person name="Khan S.Y."/>
            <person name="Kohno S."/>
            <person name="de Koning A.J."/>
            <person name="Lance S.L."/>
            <person name="McCarthy F.M."/>
            <person name="McCormack J.E."/>
            <person name="Merchant M.E."/>
            <person name="Peterson D.G."/>
            <person name="Pollock D.D."/>
            <person name="Pourmand N."/>
            <person name="Raney B.J."/>
            <person name="Roessler K.A."/>
            <person name="Sanford J.R."/>
            <person name="Sawyer R.H."/>
            <person name="Schmidt C.J."/>
            <person name="Triplett E.W."/>
            <person name="Tuberville T.D."/>
            <person name="Venegas-Anaya M."/>
            <person name="Howard J.T."/>
            <person name="Jarvis E.D."/>
            <person name="Guillette L.J.Jr."/>
            <person name="Glenn T.C."/>
            <person name="Green R.E."/>
            <person name="Ray D.A."/>
        </authorList>
    </citation>
    <scope>NUCLEOTIDE SEQUENCE [LARGE SCALE GENOMIC DNA]</scope>
    <source>
        <strain evidence="2">KSC_2009_1</strain>
    </source>
</reference>
<gene>
    <name evidence="2" type="ORF">Y1Q_0023666</name>
</gene>
<keyword evidence="3" id="KW-1185">Reference proteome</keyword>
<comment type="caution">
    <text evidence="2">The sequence shown here is derived from an EMBL/GenBank/DDBJ whole genome shotgun (WGS) entry which is preliminary data.</text>
</comment>
<protein>
    <submittedName>
        <fullName evidence="2">Uncharacterized protein</fullName>
    </submittedName>
</protein>
<accession>A0A151P1U6</accession>
<evidence type="ECO:0000313" key="3">
    <source>
        <dbReference type="Proteomes" id="UP000050525"/>
    </source>
</evidence>
<name>A0A151P1U6_ALLMI</name>
<dbReference type="AlphaFoldDB" id="A0A151P1U6"/>
<sequence length="102" mass="11691">MPALQGTQLTAARGRPWVVAGAQPLAAWDPSLRRSEMDTHPKMSGEHARTARESRMDTHTTCTQNPGVQDEHSRTWVSEMDRRTYTHACLQNRWTIHVREKI</sequence>
<evidence type="ECO:0000256" key="1">
    <source>
        <dbReference type="SAM" id="MobiDB-lite"/>
    </source>
</evidence>
<dbReference type="EMBL" id="AKHW03001241">
    <property type="protein sequence ID" value="KYO43076.1"/>
    <property type="molecule type" value="Genomic_DNA"/>
</dbReference>
<feature type="compositionally biased region" description="Basic and acidic residues" evidence="1">
    <location>
        <begin position="31"/>
        <end position="58"/>
    </location>
</feature>
<evidence type="ECO:0000313" key="2">
    <source>
        <dbReference type="EMBL" id="KYO43076.1"/>
    </source>
</evidence>
<dbReference type="Proteomes" id="UP000050525">
    <property type="component" value="Unassembled WGS sequence"/>
</dbReference>
<proteinExistence type="predicted"/>